<keyword evidence="2" id="KW-1185">Reference proteome</keyword>
<feature type="domain" description="EB" evidence="1">
    <location>
        <begin position="133"/>
        <end position="166"/>
    </location>
</feature>
<organism evidence="2 3">
    <name type="scientific">Ditylenchus dipsaci</name>
    <dbReference type="NCBI Taxonomy" id="166011"/>
    <lineage>
        <taxon>Eukaryota</taxon>
        <taxon>Metazoa</taxon>
        <taxon>Ecdysozoa</taxon>
        <taxon>Nematoda</taxon>
        <taxon>Chromadorea</taxon>
        <taxon>Rhabditida</taxon>
        <taxon>Tylenchina</taxon>
        <taxon>Tylenchomorpha</taxon>
        <taxon>Sphaerularioidea</taxon>
        <taxon>Anguinidae</taxon>
        <taxon>Anguininae</taxon>
        <taxon>Ditylenchus</taxon>
    </lineage>
</organism>
<proteinExistence type="predicted"/>
<reference evidence="3" key="1">
    <citation type="submission" date="2022-11" db="UniProtKB">
        <authorList>
            <consortium name="WormBaseParasite"/>
        </authorList>
    </citation>
    <scope>IDENTIFICATION</scope>
</reference>
<dbReference type="InterPro" id="IPR006149">
    <property type="entry name" value="EB_dom"/>
</dbReference>
<dbReference type="WBParaSite" id="jg3779">
    <property type="protein sequence ID" value="jg3779"/>
    <property type="gene ID" value="jg3779"/>
</dbReference>
<evidence type="ECO:0000259" key="1">
    <source>
        <dbReference type="Pfam" id="PF01683"/>
    </source>
</evidence>
<sequence length="254" mass="26702">MTPQNGICTLMTGSLGPCTDSAQCTGGAYCDSLRQLCICPPGQIAVGGVCVNLLFSRRLRSTIGACVYDDDCASTCPSPKCRCVKSEYSPGLNGFCRADRILMDDVPDGDLLDANDLFSEQAMERLKRSTILEIGPGSNCVVMGVRCVNGSFCSVGTCVCPAGQASLGGDVLHPTTSPQQQSRACVRIGPQALYFANRPTNCIAGSQPVGRHCERTLHQQPTNPSISVAPPPLPLPVGAPALLKARPAMVLRCV</sequence>
<evidence type="ECO:0000313" key="2">
    <source>
        <dbReference type="Proteomes" id="UP000887574"/>
    </source>
</evidence>
<dbReference type="Pfam" id="PF01683">
    <property type="entry name" value="EB"/>
    <property type="match status" value="2"/>
</dbReference>
<protein>
    <submittedName>
        <fullName evidence="3">EB domain-containing protein</fullName>
    </submittedName>
</protein>
<evidence type="ECO:0000313" key="3">
    <source>
        <dbReference type="WBParaSite" id="jg3779"/>
    </source>
</evidence>
<accession>A0A915E9G6</accession>
<feature type="domain" description="EB" evidence="1">
    <location>
        <begin position="6"/>
        <end position="50"/>
    </location>
</feature>
<name>A0A915E9G6_9BILA</name>
<dbReference type="Proteomes" id="UP000887574">
    <property type="component" value="Unplaced"/>
</dbReference>
<dbReference type="AlphaFoldDB" id="A0A915E9G6"/>